<dbReference type="InterPro" id="IPR038479">
    <property type="entry name" value="Transthyretin-like_sf"/>
</dbReference>
<dbReference type="EMBL" id="CATQJL010000326">
    <property type="protein sequence ID" value="CAJ0609343.1"/>
    <property type="molecule type" value="Genomic_DNA"/>
</dbReference>
<proteinExistence type="inferred from homology"/>
<evidence type="ECO:0000256" key="2">
    <source>
        <dbReference type="ARBA" id="ARBA00010112"/>
    </source>
</evidence>
<keyword evidence="3" id="KW-0964">Secreted</keyword>
<dbReference type="Pfam" id="PF01060">
    <property type="entry name" value="TTR-52"/>
    <property type="match status" value="1"/>
</dbReference>
<evidence type="ECO:0000256" key="4">
    <source>
        <dbReference type="ARBA" id="ARBA00022729"/>
    </source>
</evidence>
<reference evidence="6" key="1">
    <citation type="submission" date="2023-07" db="EMBL/GenBank/DDBJ databases">
        <authorList>
            <consortium name="CYATHOMIX"/>
        </authorList>
    </citation>
    <scope>NUCLEOTIDE SEQUENCE</scope>
    <source>
        <strain evidence="6">N/A</strain>
    </source>
</reference>
<feature type="signal peptide" evidence="5">
    <location>
        <begin position="1"/>
        <end position="21"/>
    </location>
</feature>
<dbReference type="AlphaFoldDB" id="A0AA36HEX0"/>
<feature type="chain" id="PRO_5041461956" description="Transthyretin-like family protein" evidence="5">
    <location>
        <begin position="22"/>
        <end position="131"/>
    </location>
</feature>
<comment type="similarity">
    <text evidence="2">Belongs to the nematode transthyretin-like family.</text>
</comment>
<protein>
    <recommendedName>
        <fullName evidence="8">Transthyretin-like family protein</fullName>
    </recommendedName>
</protein>
<dbReference type="Proteomes" id="UP001176961">
    <property type="component" value="Unassembled WGS sequence"/>
</dbReference>
<sequence>MSFLEMLLLWLTPLFLVSVDAIHIGVKGVLKCPDPYSNVASISLMERDFGKTFFGFIDDDDVLDHKEVELNKPFEIGGSETEIFGVEPYILLRYRCQEDYKEEVIELGDVWFRDRVFQLQKNLATGETILN</sequence>
<dbReference type="InterPro" id="IPR001534">
    <property type="entry name" value="Transthyretin-like"/>
</dbReference>
<evidence type="ECO:0000313" key="7">
    <source>
        <dbReference type="Proteomes" id="UP001176961"/>
    </source>
</evidence>
<evidence type="ECO:0008006" key="8">
    <source>
        <dbReference type="Google" id="ProtNLM"/>
    </source>
</evidence>
<evidence type="ECO:0000313" key="6">
    <source>
        <dbReference type="EMBL" id="CAJ0609343.1"/>
    </source>
</evidence>
<organism evidence="6 7">
    <name type="scientific">Cylicocyclus nassatus</name>
    <name type="common">Nematode worm</name>
    <dbReference type="NCBI Taxonomy" id="53992"/>
    <lineage>
        <taxon>Eukaryota</taxon>
        <taxon>Metazoa</taxon>
        <taxon>Ecdysozoa</taxon>
        <taxon>Nematoda</taxon>
        <taxon>Chromadorea</taxon>
        <taxon>Rhabditida</taxon>
        <taxon>Rhabditina</taxon>
        <taxon>Rhabditomorpha</taxon>
        <taxon>Strongyloidea</taxon>
        <taxon>Strongylidae</taxon>
        <taxon>Cylicocyclus</taxon>
    </lineage>
</organism>
<evidence type="ECO:0000256" key="5">
    <source>
        <dbReference type="SAM" id="SignalP"/>
    </source>
</evidence>
<evidence type="ECO:0000256" key="3">
    <source>
        <dbReference type="ARBA" id="ARBA00022525"/>
    </source>
</evidence>
<comment type="subcellular location">
    <subcellularLocation>
        <location evidence="1">Secreted</location>
    </subcellularLocation>
</comment>
<comment type="caution">
    <text evidence="6">The sequence shown here is derived from an EMBL/GenBank/DDBJ whole genome shotgun (WGS) entry which is preliminary data.</text>
</comment>
<evidence type="ECO:0000256" key="1">
    <source>
        <dbReference type="ARBA" id="ARBA00004613"/>
    </source>
</evidence>
<keyword evidence="4 5" id="KW-0732">Signal</keyword>
<accession>A0AA36HEX0</accession>
<keyword evidence="7" id="KW-1185">Reference proteome</keyword>
<name>A0AA36HEX0_CYLNA</name>
<gene>
    <name evidence="6" type="ORF">CYNAS_LOCUS21326</name>
</gene>
<dbReference type="GO" id="GO:0009986">
    <property type="term" value="C:cell surface"/>
    <property type="evidence" value="ECO:0007669"/>
    <property type="project" value="InterPro"/>
</dbReference>
<dbReference type="Gene3D" id="2.60.40.3330">
    <property type="match status" value="1"/>
</dbReference>
<dbReference type="GO" id="GO:0005576">
    <property type="term" value="C:extracellular region"/>
    <property type="evidence" value="ECO:0007669"/>
    <property type="project" value="UniProtKB-SubCell"/>
</dbReference>